<organism evidence="1">
    <name type="scientific">hydrothermal vent metagenome</name>
    <dbReference type="NCBI Taxonomy" id="652676"/>
    <lineage>
        <taxon>unclassified sequences</taxon>
        <taxon>metagenomes</taxon>
        <taxon>ecological metagenomes</taxon>
    </lineage>
</organism>
<accession>A0A3B0R4J2</accession>
<evidence type="ECO:0000313" key="1">
    <source>
        <dbReference type="EMBL" id="VAV87159.1"/>
    </source>
</evidence>
<protein>
    <submittedName>
        <fullName evidence="1">Uncharacterized protein</fullName>
    </submittedName>
</protein>
<gene>
    <name evidence="1" type="ORF">MNBD_ALPHA06-963</name>
</gene>
<dbReference type="EMBL" id="UOEE01000029">
    <property type="protein sequence ID" value="VAV87159.1"/>
    <property type="molecule type" value="Genomic_DNA"/>
</dbReference>
<reference evidence="1" key="1">
    <citation type="submission" date="2018-06" db="EMBL/GenBank/DDBJ databases">
        <authorList>
            <person name="Zhirakovskaya E."/>
        </authorList>
    </citation>
    <scope>NUCLEOTIDE SEQUENCE</scope>
</reference>
<dbReference type="AlphaFoldDB" id="A0A3B0R4J2"/>
<name>A0A3B0R4J2_9ZZZZ</name>
<proteinExistence type="predicted"/>
<sequence>MNTYKLVAALTVIAGFCAPALAADGYRPQNDAQRNYKACTSDFMSQGVKLIRPFCGSLPSRPVFPDYEQARTSRLSLAELDSYAVKLHQFSQQVDHYQTCVNQRVMADGSLSNETLNYAACADQWAVDQKGKSAEEWTLSCFGQIDGEQKVFTDEEYHQRQQHCVNPAR</sequence>